<dbReference type="SUPFAM" id="SSF82607">
    <property type="entry name" value="YbaB-like"/>
    <property type="match status" value="1"/>
</dbReference>
<dbReference type="OrthoDB" id="4562538at2"/>
<name>A0A386ZM75_9NOCA</name>
<keyword evidence="2" id="KW-0238">DNA-binding</keyword>
<reference evidence="2 3" key="1">
    <citation type="submission" date="2018-09" db="EMBL/GenBank/DDBJ databases">
        <title>Nocardia yunnanensis sp. nov., an actinomycete isolated from a soil sample.</title>
        <authorList>
            <person name="Zhang J."/>
        </authorList>
    </citation>
    <scope>NUCLEOTIDE SEQUENCE [LARGE SCALE GENOMIC DNA]</scope>
    <source>
        <strain evidence="2 3">CFHS0054</strain>
    </source>
</reference>
<dbReference type="Proteomes" id="UP000267164">
    <property type="component" value="Chromosome"/>
</dbReference>
<evidence type="ECO:0000256" key="1">
    <source>
        <dbReference type="SAM" id="MobiDB-lite"/>
    </source>
</evidence>
<dbReference type="Gene3D" id="3.30.1310.10">
    <property type="entry name" value="Nucleoid-associated protein YbaB-like domain"/>
    <property type="match status" value="1"/>
</dbReference>
<dbReference type="KEGG" id="nyu:D7D52_37380"/>
<dbReference type="InterPro" id="IPR036894">
    <property type="entry name" value="YbaB-like_sf"/>
</dbReference>
<evidence type="ECO:0000313" key="2">
    <source>
        <dbReference type="EMBL" id="AYF78556.1"/>
    </source>
</evidence>
<evidence type="ECO:0000313" key="3">
    <source>
        <dbReference type="Proteomes" id="UP000267164"/>
    </source>
</evidence>
<organism evidence="2 3">
    <name type="scientific">Nocardia yunnanensis</name>
    <dbReference type="NCBI Taxonomy" id="2382165"/>
    <lineage>
        <taxon>Bacteria</taxon>
        <taxon>Bacillati</taxon>
        <taxon>Actinomycetota</taxon>
        <taxon>Actinomycetes</taxon>
        <taxon>Mycobacteriales</taxon>
        <taxon>Nocardiaceae</taxon>
        <taxon>Nocardia</taxon>
    </lineage>
</organism>
<keyword evidence="3" id="KW-1185">Reference proteome</keyword>
<dbReference type="AlphaFoldDB" id="A0A386ZM75"/>
<dbReference type="Pfam" id="PF02575">
    <property type="entry name" value="YbaB_DNA_bd"/>
    <property type="match status" value="1"/>
</dbReference>
<sequence length="180" mass="20101">MRRDLKPYSGTKRVTPTTKGSLTHWPIGCVTLSLFKKNSRARTKVGADTRKISFILLLEDNKMSIDPDEAATRRDRIQSAISQVRGRAETSGGAVIIESDMHGKIIDLQISQSAMSVDPARLSRAIMQCHEVATERAESAARQLFEELRDSKDLPPQTARSNNSQEWEQQPSSLRITHSV</sequence>
<feature type="compositionally biased region" description="Polar residues" evidence="1">
    <location>
        <begin position="158"/>
        <end position="180"/>
    </location>
</feature>
<proteinExistence type="predicted"/>
<accession>A0A386ZM75</accession>
<dbReference type="EMBL" id="CP032568">
    <property type="protein sequence ID" value="AYF78556.1"/>
    <property type="molecule type" value="Genomic_DNA"/>
</dbReference>
<feature type="region of interest" description="Disordered" evidence="1">
    <location>
        <begin position="150"/>
        <end position="180"/>
    </location>
</feature>
<protein>
    <submittedName>
        <fullName evidence="2">YbaB/EbfC family DNA-binding protein</fullName>
    </submittedName>
</protein>
<gene>
    <name evidence="2" type="ORF">D7D52_37380</name>
</gene>
<dbReference type="InterPro" id="IPR004401">
    <property type="entry name" value="YbaB/EbfC"/>
</dbReference>
<dbReference type="GO" id="GO:0003677">
    <property type="term" value="F:DNA binding"/>
    <property type="evidence" value="ECO:0007669"/>
    <property type="project" value="UniProtKB-KW"/>
</dbReference>